<evidence type="ECO:0008006" key="2">
    <source>
        <dbReference type="Google" id="ProtNLM"/>
    </source>
</evidence>
<reference evidence="1" key="1">
    <citation type="submission" date="2018-02" db="EMBL/GenBank/DDBJ databases">
        <title>Rhizophora mucronata_Transcriptome.</title>
        <authorList>
            <person name="Meera S.P."/>
            <person name="Sreeshan A."/>
            <person name="Augustine A."/>
        </authorList>
    </citation>
    <scope>NUCLEOTIDE SEQUENCE</scope>
    <source>
        <tissue evidence="1">Leaf</tissue>
    </source>
</reference>
<evidence type="ECO:0000313" key="1">
    <source>
        <dbReference type="EMBL" id="MBX64070.1"/>
    </source>
</evidence>
<name>A0A2P2QAP5_RHIMU</name>
<protein>
    <recommendedName>
        <fullName evidence="2">Lipoprotein</fullName>
    </recommendedName>
</protein>
<organism evidence="1">
    <name type="scientific">Rhizophora mucronata</name>
    <name type="common">Asiatic mangrove</name>
    <dbReference type="NCBI Taxonomy" id="61149"/>
    <lineage>
        <taxon>Eukaryota</taxon>
        <taxon>Viridiplantae</taxon>
        <taxon>Streptophyta</taxon>
        <taxon>Embryophyta</taxon>
        <taxon>Tracheophyta</taxon>
        <taxon>Spermatophyta</taxon>
        <taxon>Magnoliopsida</taxon>
        <taxon>eudicotyledons</taxon>
        <taxon>Gunneridae</taxon>
        <taxon>Pentapetalae</taxon>
        <taxon>rosids</taxon>
        <taxon>fabids</taxon>
        <taxon>Malpighiales</taxon>
        <taxon>Rhizophoraceae</taxon>
        <taxon>Rhizophora</taxon>
    </lineage>
</organism>
<sequence length="43" mass="5088">MKMINFKVLSIGLFSLLACRFIKFNIFAKKDLFELNITLYTLE</sequence>
<proteinExistence type="predicted"/>
<dbReference type="EMBL" id="GGEC01083586">
    <property type="protein sequence ID" value="MBX64070.1"/>
    <property type="molecule type" value="Transcribed_RNA"/>
</dbReference>
<dbReference type="AlphaFoldDB" id="A0A2P2QAP5"/>
<accession>A0A2P2QAP5</accession>
<dbReference type="PROSITE" id="PS51257">
    <property type="entry name" value="PROKAR_LIPOPROTEIN"/>
    <property type="match status" value="1"/>
</dbReference>